<dbReference type="OrthoDB" id="114943at2"/>
<evidence type="ECO:0000313" key="1">
    <source>
        <dbReference type="EMBL" id="RKD17053.1"/>
    </source>
</evidence>
<name>A0A419S719_9SPHI</name>
<sequence length="185" mass="20190">MLSEKIKEATKQPHQELEKVVVQKLKAIASEADYVEFLSNFYAYFSSLEKAFQPFITAEVLPDYSSRRTSDYLKKDIEELGGSTEGLSATVPNVNNVQEAIGALYVMEGSIMGGFAIVKMLEKAGITKGLSFFSGYGAETGQKWGAFIGVMNKIAQSEAEQAQAIATAGETFALFGDVFKQRELA</sequence>
<dbReference type="GO" id="GO:0006788">
    <property type="term" value="P:heme oxidation"/>
    <property type="evidence" value="ECO:0007669"/>
    <property type="project" value="InterPro"/>
</dbReference>
<keyword evidence="2" id="KW-1185">Reference proteome</keyword>
<dbReference type="SUPFAM" id="SSF48613">
    <property type="entry name" value="Heme oxygenase-like"/>
    <property type="match status" value="1"/>
</dbReference>
<dbReference type="RefSeq" id="WP_120181246.1">
    <property type="nucleotide sequence ID" value="NZ_MBTA01000012.1"/>
</dbReference>
<reference evidence="1 2" key="1">
    <citation type="submission" date="2016-07" db="EMBL/GenBank/DDBJ databases">
        <title>Genome of Pelobium manganitolerans.</title>
        <authorList>
            <person name="Wu S."/>
            <person name="Wang G."/>
        </authorList>
    </citation>
    <scope>NUCLEOTIDE SEQUENCE [LARGE SCALE GENOMIC DNA]</scope>
    <source>
        <strain evidence="1 2">YS-25</strain>
    </source>
</reference>
<protein>
    <submittedName>
        <fullName evidence="1">Heme oxygenase</fullName>
    </submittedName>
</protein>
<organism evidence="1 2">
    <name type="scientific">Pelobium manganitolerans</name>
    <dbReference type="NCBI Taxonomy" id="1842495"/>
    <lineage>
        <taxon>Bacteria</taxon>
        <taxon>Pseudomonadati</taxon>
        <taxon>Bacteroidota</taxon>
        <taxon>Sphingobacteriia</taxon>
        <taxon>Sphingobacteriales</taxon>
        <taxon>Sphingobacteriaceae</taxon>
        <taxon>Pelobium</taxon>
    </lineage>
</organism>
<gene>
    <name evidence="1" type="ORF">BCY91_02580</name>
</gene>
<accession>A0A419S719</accession>
<dbReference type="InterPro" id="IPR016053">
    <property type="entry name" value="Haem_Oase-like"/>
</dbReference>
<dbReference type="Gene3D" id="1.20.910.10">
    <property type="entry name" value="Heme oxygenase-like"/>
    <property type="match status" value="1"/>
</dbReference>
<dbReference type="InterPro" id="IPR016084">
    <property type="entry name" value="Haem_Oase-like_multi-hlx"/>
</dbReference>
<comment type="caution">
    <text evidence="1">The sequence shown here is derived from an EMBL/GenBank/DDBJ whole genome shotgun (WGS) entry which is preliminary data.</text>
</comment>
<dbReference type="AlphaFoldDB" id="A0A419S719"/>
<dbReference type="GO" id="GO:0004392">
    <property type="term" value="F:heme oxygenase (decyclizing) activity"/>
    <property type="evidence" value="ECO:0007669"/>
    <property type="project" value="InterPro"/>
</dbReference>
<dbReference type="Proteomes" id="UP000283433">
    <property type="component" value="Unassembled WGS sequence"/>
</dbReference>
<dbReference type="CDD" id="cd19166">
    <property type="entry name" value="HemeO-bac"/>
    <property type="match status" value="1"/>
</dbReference>
<evidence type="ECO:0000313" key="2">
    <source>
        <dbReference type="Proteomes" id="UP000283433"/>
    </source>
</evidence>
<dbReference type="Pfam" id="PF01126">
    <property type="entry name" value="Heme_oxygenase"/>
    <property type="match status" value="1"/>
</dbReference>
<dbReference type="EMBL" id="MBTA01000012">
    <property type="protein sequence ID" value="RKD17053.1"/>
    <property type="molecule type" value="Genomic_DNA"/>
</dbReference>
<proteinExistence type="predicted"/>